<comment type="caution">
    <text evidence="1">The sequence shown here is derived from an EMBL/GenBank/DDBJ whole genome shotgun (WGS) entry which is preliminary data.</text>
</comment>
<sequence>MLKALLERAIRSFKNPDFRFDPAISSTMLFSFAWKMLVDWIRGLRLFLRFRLPRFLFLGRGVVFSHLGRIELGKWVVLGDFVTLSGLGRGKLIIGDGCRIGSFSRVVVSTTFNNLGEHIHLGHHVAIGDYSSLGGSGGLSIGANTITGQYFSVHPENHRFDDPERPIRQQGTERKPVRIGENCWLGAKVTVLAGVTIGNNCVIGAGSLVTKDIPDNSIAVGNPARVIRSV</sequence>
<dbReference type="InterPro" id="IPR001451">
    <property type="entry name" value="Hexapep"/>
</dbReference>
<dbReference type="RefSeq" id="WP_061904819.1">
    <property type="nucleotide sequence ID" value="NZ_CP014784.1"/>
</dbReference>
<dbReference type="InterPro" id="IPR011004">
    <property type="entry name" value="Trimer_LpxA-like_sf"/>
</dbReference>
<dbReference type="AlphaFoldDB" id="A0AB73HTB4"/>
<accession>A0AB73HTB4</accession>
<keyword evidence="1" id="KW-0012">Acyltransferase</keyword>
<evidence type="ECO:0000313" key="2">
    <source>
        <dbReference type="Proteomes" id="UP001158058"/>
    </source>
</evidence>
<protein>
    <submittedName>
        <fullName evidence="1">Acyltransferase</fullName>
    </submittedName>
</protein>
<dbReference type="Proteomes" id="UP001158058">
    <property type="component" value="Unassembled WGS sequence"/>
</dbReference>
<organism evidence="1 2">
    <name type="scientific">Aquipseudomonas alcaligenes</name>
    <name type="common">Pseudomonas alcaligenes</name>
    <dbReference type="NCBI Taxonomy" id="43263"/>
    <lineage>
        <taxon>Bacteria</taxon>
        <taxon>Pseudomonadati</taxon>
        <taxon>Pseudomonadota</taxon>
        <taxon>Gammaproteobacteria</taxon>
        <taxon>Pseudomonadales</taxon>
        <taxon>Pseudomonadaceae</taxon>
        <taxon>Aquipseudomonas</taxon>
    </lineage>
</organism>
<reference evidence="1" key="1">
    <citation type="submission" date="2022-09" db="EMBL/GenBank/DDBJ databases">
        <title>Intensive care unit water sources are persistently colonized with multi-drug resistant bacteria and are the site of extensive horizontal gene transfer of antibiotic resistance genes.</title>
        <authorList>
            <person name="Diorio-Toth L."/>
        </authorList>
    </citation>
    <scope>NUCLEOTIDE SEQUENCE</scope>
    <source>
        <strain evidence="1">GD04146</strain>
    </source>
</reference>
<dbReference type="GO" id="GO:0016746">
    <property type="term" value="F:acyltransferase activity"/>
    <property type="evidence" value="ECO:0007669"/>
    <property type="project" value="UniProtKB-KW"/>
</dbReference>
<dbReference type="KEGG" id="palc:A0T30_15100"/>
<dbReference type="EMBL" id="JAODZF010000001">
    <property type="protein sequence ID" value="MDH0140977.1"/>
    <property type="molecule type" value="Genomic_DNA"/>
</dbReference>
<dbReference type="GeneID" id="42931128"/>
<dbReference type="PANTHER" id="PTHR23416">
    <property type="entry name" value="SIALIC ACID SYNTHASE-RELATED"/>
    <property type="match status" value="1"/>
</dbReference>
<gene>
    <name evidence="1" type="ORF">N7380_01505</name>
</gene>
<name>A0AB73HTB4_AQUAC</name>
<dbReference type="SUPFAM" id="SSF51161">
    <property type="entry name" value="Trimeric LpxA-like enzymes"/>
    <property type="match status" value="1"/>
</dbReference>
<dbReference type="CDD" id="cd04647">
    <property type="entry name" value="LbH_MAT_like"/>
    <property type="match status" value="1"/>
</dbReference>
<dbReference type="Pfam" id="PF00132">
    <property type="entry name" value="Hexapep"/>
    <property type="match status" value="1"/>
</dbReference>
<keyword evidence="1" id="KW-0808">Transferase</keyword>
<dbReference type="Gene3D" id="2.160.10.10">
    <property type="entry name" value="Hexapeptide repeat proteins"/>
    <property type="match status" value="1"/>
</dbReference>
<evidence type="ECO:0000313" key="1">
    <source>
        <dbReference type="EMBL" id="MDH0140977.1"/>
    </source>
</evidence>
<dbReference type="InterPro" id="IPR051159">
    <property type="entry name" value="Hexapeptide_acetyltransf"/>
</dbReference>
<proteinExistence type="predicted"/>